<keyword evidence="1" id="KW-0547">Nucleotide-binding</keyword>
<evidence type="ECO:0000313" key="4">
    <source>
        <dbReference type="Proteomes" id="UP000653358"/>
    </source>
</evidence>
<dbReference type="Pfam" id="PF16949">
    <property type="entry name" value="ABC_tran_2"/>
    <property type="match status" value="1"/>
</dbReference>
<protein>
    <recommendedName>
        <fullName evidence="5">ABC transporter permease</fullName>
    </recommendedName>
</protein>
<keyword evidence="1" id="KW-0067">ATP-binding</keyword>
<keyword evidence="4" id="KW-1185">Reference proteome</keyword>
<feature type="transmembrane region" description="Helical" evidence="2">
    <location>
        <begin position="36"/>
        <end position="60"/>
    </location>
</feature>
<organism evidence="3 4">
    <name type="scientific">Acetobacterium tundrae</name>
    <dbReference type="NCBI Taxonomy" id="132932"/>
    <lineage>
        <taxon>Bacteria</taxon>
        <taxon>Bacillati</taxon>
        <taxon>Bacillota</taxon>
        <taxon>Clostridia</taxon>
        <taxon>Eubacteriales</taxon>
        <taxon>Eubacteriaceae</taxon>
        <taxon>Acetobacterium</taxon>
    </lineage>
</organism>
<dbReference type="InterPro" id="IPR017441">
    <property type="entry name" value="Protein_kinase_ATP_BS"/>
</dbReference>
<dbReference type="InterPro" id="IPR031599">
    <property type="entry name" value="ABC_tran_2"/>
</dbReference>
<accession>A0ABR6WH28</accession>
<feature type="transmembrane region" description="Helical" evidence="2">
    <location>
        <begin position="497"/>
        <end position="524"/>
    </location>
</feature>
<feature type="transmembrane region" description="Helical" evidence="2">
    <location>
        <begin position="423"/>
        <end position="449"/>
    </location>
</feature>
<evidence type="ECO:0000313" key="3">
    <source>
        <dbReference type="EMBL" id="MBC3795764.1"/>
    </source>
</evidence>
<dbReference type="EMBL" id="WJBB01000002">
    <property type="protein sequence ID" value="MBC3795764.1"/>
    <property type="molecule type" value="Genomic_DNA"/>
</dbReference>
<evidence type="ECO:0000256" key="1">
    <source>
        <dbReference type="PROSITE-ProRule" id="PRU10141"/>
    </source>
</evidence>
<feature type="transmembrane region" description="Helical" evidence="2">
    <location>
        <begin position="530"/>
        <end position="548"/>
    </location>
</feature>
<feature type="binding site" evidence="1">
    <location>
        <position position="555"/>
    </location>
    <ligand>
        <name>ATP</name>
        <dbReference type="ChEBI" id="CHEBI:30616"/>
    </ligand>
</feature>
<gene>
    <name evidence="3" type="ORF">GH807_01690</name>
</gene>
<evidence type="ECO:0000256" key="2">
    <source>
        <dbReference type="SAM" id="Phobius"/>
    </source>
</evidence>
<feature type="transmembrane region" description="Helical" evidence="2">
    <location>
        <begin position="121"/>
        <end position="145"/>
    </location>
</feature>
<proteinExistence type="predicted"/>
<feature type="transmembrane region" description="Helical" evidence="2">
    <location>
        <begin position="379"/>
        <end position="402"/>
    </location>
</feature>
<keyword evidence="2" id="KW-1133">Transmembrane helix</keyword>
<dbReference type="PROSITE" id="PS00107">
    <property type="entry name" value="PROTEIN_KINASE_ATP"/>
    <property type="match status" value="1"/>
</dbReference>
<dbReference type="RefSeq" id="WP_148602459.1">
    <property type="nucleotide sequence ID" value="NZ_RXYB01000003.1"/>
</dbReference>
<sequence length="560" mass="62745">MKEIMALTKLFINESWGFSKFLYNRTNNKKAFYKQLVPMIIVPIALIPAFFMYVSFYIALYAGLRMINQTSVFLSVGYILTIALIIIFGIMYILSEFYFSKNIEELIPLPILSRNIIISKFLSILVSEYVFTALIFVPALIIYGVGEGMGFVYACLSILMFLTVPVLPLALLTALIMLIMQSASIKGRQDMLRIIFAFLGIALIMSVQVWFGNHMGNANNVDFQNLMNNLLKNNESLLNTIGYFVPTSLLLAWTLNKITLMSLAWAASSVAINIIAFALMVLVGKRFYIKSIVRGKIIKKGKRLSQIETQKALGKKSHGVMAIFSMDLRLLLRTPIYFFNNVSVVIIVPACLLISLSFIKLTPEDFNSIRNFYTEMPILVNFILIAFFIFFGATTATTATTFSREGKASWLTRMIPISSKDQIIGRTSVAVIIESLGIVFTLIGVSFYIPLTLLSLVLTVILGILGSLPILLFGLFMDMNHPLLDWDNPQKAVKNNMNVVTTLFVGMAYIGLLLAVSGLLGYFINPWLGYGLFSVISGIMTVVFYKIIDKRLAVKLLNFE</sequence>
<feature type="transmembrane region" description="Helical" evidence="2">
    <location>
        <begin position="151"/>
        <end position="179"/>
    </location>
</feature>
<name>A0ABR6WH28_9FIRM</name>
<keyword evidence="2" id="KW-0472">Membrane</keyword>
<feature type="transmembrane region" description="Helical" evidence="2">
    <location>
        <begin position="455"/>
        <end position="476"/>
    </location>
</feature>
<feature type="transmembrane region" description="Helical" evidence="2">
    <location>
        <begin position="263"/>
        <end position="284"/>
    </location>
</feature>
<evidence type="ECO:0008006" key="5">
    <source>
        <dbReference type="Google" id="ProtNLM"/>
    </source>
</evidence>
<dbReference type="Proteomes" id="UP000653358">
    <property type="component" value="Unassembled WGS sequence"/>
</dbReference>
<feature type="transmembrane region" description="Helical" evidence="2">
    <location>
        <begin position="191"/>
        <end position="211"/>
    </location>
</feature>
<comment type="caution">
    <text evidence="3">The sequence shown here is derived from an EMBL/GenBank/DDBJ whole genome shotgun (WGS) entry which is preliminary data.</text>
</comment>
<keyword evidence="2" id="KW-0812">Transmembrane</keyword>
<reference evidence="3 4" key="1">
    <citation type="journal article" date="2020" name="mSystems">
        <title>Defining Genomic and Predicted Metabolic Features of the Acetobacterium Genus.</title>
        <authorList>
            <person name="Ross D.E."/>
            <person name="Marshall C.W."/>
            <person name="Gulliver D."/>
            <person name="May H.D."/>
            <person name="Norman R.S."/>
        </authorList>
    </citation>
    <scope>NUCLEOTIDE SEQUENCE [LARGE SCALE GENOMIC DNA]</scope>
    <source>
        <strain evidence="3 4">DSM 9173</strain>
    </source>
</reference>
<feature type="transmembrane region" description="Helical" evidence="2">
    <location>
        <begin position="72"/>
        <end position="94"/>
    </location>
</feature>
<feature type="transmembrane region" description="Helical" evidence="2">
    <location>
        <begin position="336"/>
        <end position="359"/>
    </location>
</feature>